<proteinExistence type="predicted"/>
<dbReference type="PANTHER" id="PTHR37312">
    <property type="entry name" value="MEMBRANE-BOUND ACYLTRANSFERASE YKRP-RELATED"/>
    <property type="match status" value="1"/>
</dbReference>
<feature type="transmembrane region" description="Helical" evidence="2">
    <location>
        <begin position="51"/>
        <end position="69"/>
    </location>
</feature>
<evidence type="ECO:0000256" key="1">
    <source>
        <dbReference type="SAM" id="MobiDB-lite"/>
    </source>
</evidence>
<protein>
    <submittedName>
        <fullName evidence="4">Fucose 4-O-acetylase-like acetyltransferase</fullName>
    </submittedName>
</protein>
<feature type="transmembrane region" description="Helical" evidence="2">
    <location>
        <begin position="75"/>
        <end position="95"/>
    </location>
</feature>
<keyword evidence="2" id="KW-0472">Membrane</keyword>
<sequence length="402" mass="44402">MLQSPLEHQRAALPALDEAAPARWPSRPKAPDPLADKGGAGRDAFFDNAKYLAIVLVAVGHSWPLVLAGSRATEALYILVYVFHMPAFILISGYFSRSFDMRPEKMMRLVSSVAVPYVVFQTAYAVFFATTGDRDVAVRLLSPYFLMWFLMALFLWRLLTPLFRAITWPVQVSLLIAGAAAATPDISGQLSAQRVLQFLPFFVLGLRLRPEHFRLVQRWPVRWAALPVFALSAVFLYWAAPRTQLGWVYRNRSAQYMDQPWWLGVLTTYAMFVAALVLTAGFLAWVPRRRMWFTVLGAGTIGGYLLHGFAVKYASSAQWAETYHLGTPLGRIAVTLAAVALVTVLCTPPVRRALRVVAEPDLSWAFRGGADGSVSGTGSGKAEQPEAAEERDRVPAGAGARL</sequence>
<dbReference type="EMBL" id="JACHEM010000001">
    <property type="protein sequence ID" value="MBB6434148.1"/>
    <property type="molecule type" value="Genomic_DNA"/>
</dbReference>
<evidence type="ECO:0000256" key="2">
    <source>
        <dbReference type="SAM" id="Phobius"/>
    </source>
</evidence>
<organism evidence="4 5">
    <name type="scientific">Streptomyces candidus</name>
    <dbReference type="NCBI Taxonomy" id="67283"/>
    <lineage>
        <taxon>Bacteria</taxon>
        <taxon>Bacillati</taxon>
        <taxon>Actinomycetota</taxon>
        <taxon>Actinomycetes</taxon>
        <taxon>Kitasatosporales</taxon>
        <taxon>Streptomycetaceae</taxon>
        <taxon>Streptomyces</taxon>
    </lineage>
</organism>
<feature type="transmembrane region" description="Helical" evidence="2">
    <location>
        <begin position="220"/>
        <end position="240"/>
    </location>
</feature>
<dbReference type="Pfam" id="PF01757">
    <property type="entry name" value="Acyl_transf_3"/>
    <property type="match status" value="1"/>
</dbReference>
<gene>
    <name evidence="4" type="ORF">HNQ79_000586</name>
</gene>
<keyword evidence="2" id="KW-0812">Transmembrane</keyword>
<dbReference type="InterPro" id="IPR002656">
    <property type="entry name" value="Acyl_transf_3_dom"/>
</dbReference>
<dbReference type="GO" id="GO:0016747">
    <property type="term" value="F:acyltransferase activity, transferring groups other than amino-acyl groups"/>
    <property type="evidence" value="ECO:0007669"/>
    <property type="project" value="InterPro"/>
</dbReference>
<dbReference type="RefSeq" id="WP_185026446.1">
    <property type="nucleotide sequence ID" value="NZ_BNBN01000001.1"/>
</dbReference>
<feature type="domain" description="Acyltransferase 3" evidence="3">
    <location>
        <begin position="44"/>
        <end position="345"/>
    </location>
</feature>
<feature type="transmembrane region" description="Helical" evidence="2">
    <location>
        <begin position="107"/>
        <end position="129"/>
    </location>
</feature>
<keyword evidence="5" id="KW-1185">Reference proteome</keyword>
<dbReference type="AlphaFoldDB" id="A0A7X0HAN0"/>
<reference evidence="4 5" key="1">
    <citation type="submission" date="2020-08" db="EMBL/GenBank/DDBJ databases">
        <title>Genomic Encyclopedia of Type Strains, Phase IV (KMG-IV): sequencing the most valuable type-strain genomes for metagenomic binning, comparative biology and taxonomic classification.</title>
        <authorList>
            <person name="Goeker M."/>
        </authorList>
    </citation>
    <scope>NUCLEOTIDE SEQUENCE [LARGE SCALE GENOMIC DNA]</scope>
    <source>
        <strain evidence="4 5">DSM 40141</strain>
    </source>
</reference>
<feature type="region of interest" description="Disordered" evidence="1">
    <location>
        <begin position="369"/>
        <end position="402"/>
    </location>
</feature>
<feature type="transmembrane region" description="Helical" evidence="2">
    <location>
        <begin position="291"/>
        <end position="309"/>
    </location>
</feature>
<feature type="transmembrane region" description="Helical" evidence="2">
    <location>
        <begin position="260"/>
        <end position="284"/>
    </location>
</feature>
<evidence type="ECO:0000313" key="5">
    <source>
        <dbReference type="Proteomes" id="UP000540423"/>
    </source>
</evidence>
<evidence type="ECO:0000313" key="4">
    <source>
        <dbReference type="EMBL" id="MBB6434148.1"/>
    </source>
</evidence>
<dbReference type="Proteomes" id="UP000540423">
    <property type="component" value="Unassembled WGS sequence"/>
</dbReference>
<keyword evidence="4" id="KW-0808">Transferase</keyword>
<feature type="transmembrane region" description="Helical" evidence="2">
    <location>
        <begin position="141"/>
        <end position="159"/>
    </location>
</feature>
<comment type="caution">
    <text evidence="4">The sequence shown here is derived from an EMBL/GenBank/DDBJ whole genome shotgun (WGS) entry which is preliminary data.</text>
</comment>
<evidence type="ECO:0000259" key="3">
    <source>
        <dbReference type="Pfam" id="PF01757"/>
    </source>
</evidence>
<feature type="transmembrane region" description="Helical" evidence="2">
    <location>
        <begin position="329"/>
        <end position="347"/>
    </location>
</feature>
<feature type="compositionally biased region" description="Gly residues" evidence="1">
    <location>
        <begin position="369"/>
        <end position="379"/>
    </location>
</feature>
<dbReference type="PANTHER" id="PTHR37312:SF1">
    <property type="entry name" value="MEMBRANE-BOUND ACYLTRANSFERASE YKRP-RELATED"/>
    <property type="match status" value="1"/>
</dbReference>
<dbReference type="InterPro" id="IPR052734">
    <property type="entry name" value="Nod_factor_acetyltransferase"/>
</dbReference>
<keyword evidence="2" id="KW-1133">Transmembrane helix</keyword>
<name>A0A7X0HAN0_9ACTN</name>
<accession>A0A7X0HAN0</accession>